<dbReference type="SUPFAM" id="SSF53474">
    <property type="entry name" value="alpha/beta-Hydrolases"/>
    <property type="match status" value="1"/>
</dbReference>
<feature type="region of interest" description="Disordered" evidence="3">
    <location>
        <begin position="1316"/>
        <end position="1362"/>
    </location>
</feature>
<protein>
    <recommendedName>
        <fullName evidence="4">Nephrocystin 3-like N-terminal domain-containing protein</fullName>
    </recommendedName>
</protein>
<dbReference type="SUPFAM" id="SSF52540">
    <property type="entry name" value="P-loop containing nucleoside triphosphate hydrolases"/>
    <property type="match status" value="2"/>
</dbReference>
<sequence length="1362" mass="153613">MDSLEWTRRVFRLRMIPNRVSSPADAATLLSKVLGITTDQIIVYSLAITPNNWESPPSRIATLRFKLVPPSLRDCMTQSEWRVSLPGAGHGDDLILDTHFQGMTTLNDVDPARHSVDCIAISGLASHPFGSWQPRGSDKTFMWIRDSLPLVVPGARAIIYGYDSDLMEAHSFQTISDIATSLILHLKAGDWNLPSSKPVIFLAHSLGGIVLKDAIVQAADREKSISGILDRVLGALMFGVPNLGMDQSQLMAMVEGQANEALIRDLSGESSNRYLRQLNTQFDGLSFTRTAQILWAYETKESNTVIQLPDGTWNKQGTPTVLVSPDSATNNQCRKDKSVTIPINRDHSNMVKFSRGDAQLGIVLSSIIEVCSKRLPIWAGASNLAHSSNKIGLISSSTHDTAMHTASTTGDFSDDLKVLGQLELIMTGIKELHDSLYSPELDRRIDQVEEPFENTFKWVYDLPAFTTWLQEGSGLFWIHGKPGSGKSTLMKFIYKNELTWDLLHDWTSDALEIKAGFFFHYRGTALQKSFEGVLRSLIIQLLAPIREAFWRQHGELWSDFEALRKRQAGLDRQIHDLQEALQRTKSKMFDLAEQKSHQADTEMSIAAGYRVEVTETKEELEKSEKKICESLEKVAAKRDSTDELLRPLANRFRPYATDPETVLLAGIAAQFRALQHGFIRTLENILHRILDQDKVKMDVVLFFDALDEFNGHLDTLSRFLQRLGKRPSTSSTRIKVCFSSRPWEQLRKYFSHCPGFRLQDYTRHDIEEYAAGKLAHSQVDNSLISPLAPAVITRANGVFLWVGLALKELLNFVVSNPDAATRENLEGVLQRLPDDLHAFYALMIERISSSNRRRTFALLELLIRQTAPPVLAADIRDAVLIESCNTFDQAILELQSHRRCHLGLVEAEKDLRLRADISTWGGGLVEINTRDNGEITLQLLHQTVMEFATGLDFKRLVLGDRAAISHENGHSLYLKYLICNKIDERHFFIRRRRPHVGSDGLTQKIFHHAEQHELTTGTSQIDFIISIPPDRFKHDFQMQLEFQHGVEDPASSPGPMTWNHLFLLYFATLNGLTLCLRDWISEHPGTLARLCQHFTKLPLLNNLIFQARREMSLKRHLKAMEMLVDAGFPDNNDLEFLDNYLGAICGIEFGGIRVTDDFAEMSKPVLHDIANIIFHLPKNVQQPWDLLRATCDVPGCVEPHLQTSMIIQELIRRGADPFARYQSRQTMDWVLGFLFPDSLDGHKSWDLGRRYYVCTTLLSAATWQHATPDSWLATVTEFEKAGYDTGDIRQDLRISTLQTVSGAAWAPSVRRPAWLSKPTTFRNEAGPEVTSNTAGSGDTGPGDTKNKAKRGFLRGLLNRKKR</sequence>
<dbReference type="InterPro" id="IPR029058">
    <property type="entry name" value="AB_hydrolase_fold"/>
</dbReference>
<evidence type="ECO:0000259" key="4">
    <source>
        <dbReference type="Pfam" id="PF24883"/>
    </source>
</evidence>
<keyword evidence="6" id="KW-1185">Reference proteome</keyword>
<evidence type="ECO:0000313" key="6">
    <source>
        <dbReference type="Proteomes" id="UP001286456"/>
    </source>
</evidence>
<proteinExistence type="predicted"/>
<evidence type="ECO:0000313" key="5">
    <source>
        <dbReference type="EMBL" id="KAK3319651.1"/>
    </source>
</evidence>
<name>A0AAE0M502_9PEZI</name>
<evidence type="ECO:0000256" key="1">
    <source>
        <dbReference type="ARBA" id="ARBA00022737"/>
    </source>
</evidence>
<dbReference type="Gene3D" id="3.40.50.1820">
    <property type="entry name" value="alpha/beta hydrolase"/>
    <property type="match status" value="1"/>
</dbReference>
<comment type="caution">
    <text evidence="5">The sequence shown here is derived from an EMBL/GenBank/DDBJ whole genome shotgun (WGS) entry which is preliminary data.</text>
</comment>
<dbReference type="EMBL" id="JAUEPO010000006">
    <property type="protein sequence ID" value="KAK3319651.1"/>
    <property type="molecule type" value="Genomic_DNA"/>
</dbReference>
<feature type="coiled-coil region" evidence="2">
    <location>
        <begin position="560"/>
        <end position="626"/>
    </location>
</feature>
<accession>A0AAE0M502</accession>
<keyword evidence="2" id="KW-0175">Coiled coil</keyword>
<dbReference type="Pfam" id="PF24883">
    <property type="entry name" value="NPHP3_N"/>
    <property type="match status" value="1"/>
</dbReference>
<dbReference type="PANTHER" id="PTHR10039">
    <property type="entry name" value="AMELOGENIN"/>
    <property type="match status" value="1"/>
</dbReference>
<dbReference type="PANTHER" id="PTHR10039:SF5">
    <property type="entry name" value="NACHT DOMAIN-CONTAINING PROTEIN"/>
    <property type="match status" value="1"/>
</dbReference>
<dbReference type="InterPro" id="IPR056884">
    <property type="entry name" value="NPHP3-like_N"/>
</dbReference>
<organism evidence="5 6">
    <name type="scientific">Cercophora scortea</name>
    <dbReference type="NCBI Taxonomy" id="314031"/>
    <lineage>
        <taxon>Eukaryota</taxon>
        <taxon>Fungi</taxon>
        <taxon>Dikarya</taxon>
        <taxon>Ascomycota</taxon>
        <taxon>Pezizomycotina</taxon>
        <taxon>Sordariomycetes</taxon>
        <taxon>Sordariomycetidae</taxon>
        <taxon>Sordariales</taxon>
        <taxon>Lasiosphaeriaceae</taxon>
        <taxon>Cercophora</taxon>
    </lineage>
</organism>
<evidence type="ECO:0000256" key="3">
    <source>
        <dbReference type="SAM" id="MobiDB-lite"/>
    </source>
</evidence>
<dbReference type="Proteomes" id="UP001286456">
    <property type="component" value="Unassembled WGS sequence"/>
</dbReference>
<evidence type="ECO:0000256" key="2">
    <source>
        <dbReference type="SAM" id="Coils"/>
    </source>
</evidence>
<gene>
    <name evidence="5" type="ORF">B0T19DRAFT_270056</name>
</gene>
<dbReference type="InterPro" id="IPR027417">
    <property type="entry name" value="P-loop_NTPase"/>
</dbReference>
<feature type="domain" description="Nephrocystin 3-like N-terminal" evidence="4">
    <location>
        <begin position="454"/>
        <end position="585"/>
    </location>
</feature>
<reference evidence="5" key="1">
    <citation type="journal article" date="2023" name="Mol. Phylogenet. Evol.">
        <title>Genome-scale phylogeny and comparative genomics of the fungal order Sordariales.</title>
        <authorList>
            <person name="Hensen N."/>
            <person name="Bonometti L."/>
            <person name="Westerberg I."/>
            <person name="Brannstrom I.O."/>
            <person name="Guillou S."/>
            <person name="Cros-Aarteil S."/>
            <person name="Calhoun S."/>
            <person name="Haridas S."/>
            <person name="Kuo A."/>
            <person name="Mondo S."/>
            <person name="Pangilinan J."/>
            <person name="Riley R."/>
            <person name="LaButti K."/>
            <person name="Andreopoulos B."/>
            <person name="Lipzen A."/>
            <person name="Chen C."/>
            <person name="Yan M."/>
            <person name="Daum C."/>
            <person name="Ng V."/>
            <person name="Clum A."/>
            <person name="Steindorff A."/>
            <person name="Ohm R.A."/>
            <person name="Martin F."/>
            <person name="Silar P."/>
            <person name="Natvig D.O."/>
            <person name="Lalanne C."/>
            <person name="Gautier V."/>
            <person name="Ament-Velasquez S.L."/>
            <person name="Kruys A."/>
            <person name="Hutchinson M.I."/>
            <person name="Powell A.J."/>
            <person name="Barry K."/>
            <person name="Miller A.N."/>
            <person name="Grigoriev I.V."/>
            <person name="Debuchy R."/>
            <person name="Gladieux P."/>
            <person name="Hiltunen Thoren M."/>
            <person name="Johannesson H."/>
        </authorList>
    </citation>
    <scope>NUCLEOTIDE SEQUENCE</scope>
    <source>
        <strain evidence="5">SMH4131-1</strain>
    </source>
</reference>
<keyword evidence="1" id="KW-0677">Repeat</keyword>
<reference evidence="5" key="2">
    <citation type="submission" date="2023-06" db="EMBL/GenBank/DDBJ databases">
        <authorList>
            <consortium name="Lawrence Berkeley National Laboratory"/>
            <person name="Haridas S."/>
            <person name="Hensen N."/>
            <person name="Bonometti L."/>
            <person name="Westerberg I."/>
            <person name="Brannstrom I.O."/>
            <person name="Guillou S."/>
            <person name="Cros-Aarteil S."/>
            <person name="Calhoun S."/>
            <person name="Kuo A."/>
            <person name="Mondo S."/>
            <person name="Pangilinan J."/>
            <person name="Riley R."/>
            <person name="Labutti K."/>
            <person name="Andreopoulos B."/>
            <person name="Lipzen A."/>
            <person name="Chen C."/>
            <person name="Yanf M."/>
            <person name="Daum C."/>
            <person name="Ng V."/>
            <person name="Clum A."/>
            <person name="Steindorff A."/>
            <person name="Ohm R."/>
            <person name="Martin F."/>
            <person name="Silar P."/>
            <person name="Natvig D."/>
            <person name="Lalanne C."/>
            <person name="Gautier V."/>
            <person name="Ament-Velasquez S.L."/>
            <person name="Kruys A."/>
            <person name="Hutchinson M.I."/>
            <person name="Powell A.J."/>
            <person name="Barry K."/>
            <person name="Miller A.N."/>
            <person name="Grigoriev I.V."/>
            <person name="Debuchy R."/>
            <person name="Gladieux P."/>
            <person name="Thoren M.H."/>
            <person name="Johannesson H."/>
        </authorList>
    </citation>
    <scope>NUCLEOTIDE SEQUENCE</scope>
    <source>
        <strain evidence="5">SMH4131-1</strain>
    </source>
</reference>
<feature type="compositionally biased region" description="Basic residues" evidence="3">
    <location>
        <begin position="1347"/>
        <end position="1362"/>
    </location>
</feature>